<dbReference type="Proteomes" id="UP001529423">
    <property type="component" value="Unassembled WGS sequence"/>
</dbReference>
<organism evidence="2 3">
    <name type="scientific">Limosilactobacillus panis</name>
    <dbReference type="NCBI Taxonomy" id="47493"/>
    <lineage>
        <taxon>Bacteria</taxon>
        <taxon>Bacillati</taxon>
        <taxon>Bacillota</taxon>
        <taxon>Bacilli</taxon>
        <taxon>Lactobacillales</taxon>
        <taxon>Lactobacillaceae</taxon>
        <taxon>Limosilactobacillus</taxon>
    </lineage>
</organism>
<dbReference type="EMBL" id="JAUDEO010000008">
    <property type="protein sequence ID" value="MDM8333405.1"/>
    <property type="molecule type" value="Genomic_DNA"/>
</dbReference>
<evidence type="ECO:0000313" key="3">
    <source>
        <dbReference type="Proteomes" id="UP001529423"/>
    </source>
</evidence>
<proteinExistence type="predicted"/>
<keyword evidence="1" id="KW-0732">Signal</keyword>
<protein>
    <recommendedName>
        <fullName evidence="4">PepSY domain-containing protein</fullName>
    </recommendedName>
</protein>
<gene>
    <name evidence="2" type="ORF">QUW46_02255</name>
</gene>
<sequence>MKKIGLLCASVVATLTLTTTVPLANVHFTETVVSAAQKDFSTKNYATMACLKYTKRELNSVQDNTVEIEQEHGHFEIDNDNGEDFTVTVKNDHVTLTTTDQNGKKKSHTYSKANLAKQFTNQQSKLNAVVEKDND</sequence>
<accession>A0ABT7VKZ3</accession>
<evidence type="ECO:0008006" key="4">
    <source>
        <dbReference type="Google" id="ProtNLM"/>
    </source>
</evidence>
<reference evidence="2" key="1">
    <citation type="submission" date="2023-06" db="EMBL/GenBank/DDBJ databases">
        <title>Identification and characterization of horizontal gene transfer across gut microbiota members of farm animals based on homology search.</title>
        <authorList>
            <person name="Schwarzerova J."/>
            <person name="Nykrynova M."/>
            <person name="Jureckova K."/>
            <person name="Cejkova D."/>
            <person name="Rychlik I."/>
        </authorList>
    </citation>
    <scope>NUCLEOTIDE SEQUENCE</scope>
    <source>
        <strain evidence="2">105_WCHN</strain>
    </source>
</reference>
<feature type="signal peptide" evidence="1">
    <location>
        <begin position="1"/>
        <end position="24"/>
    </location>
</feature>
<feature type="chain" id="PRO_5046783738" description="PepSY domain-containing protein" evidence="1">
    <location>
        <begin position="25"/>
        <end position="135"/>
    </location>
</feature>
<dbReference type="RefSeq" id="WP_289559208.1">
    <property type="nucleotide sequence ID" value="NZ_JAUDEO010000008.1"/>
</dbReference>
<evidence type="ECO:0000256" key="1">
    <source>
        <dbReference type="SAM" id="SignalP"/>
    </source>
</evidence>
<comment type="caution">
    <text evidence="2">The sequence shown here is derived from an EMBL/GenBank/DDBJ whole genome shotgun (WGS) entry which is preliminary data.</text>
</comment>
<evidence type="ECO:0000313" key="2">
    <source>
        <dbReference type="EMBL" id="MDM8333405.1"/>
    </source>
</evidence>
<keyword evidence="3" id="KW-1185">Reference proteome</keyword>
<name>A0ABT7VKZ3_9LACO</name>
<reference evidence="2" key="2">
    <citation type="submission" date="2023-06" db="EMBL/GenBank/DDBJ databases">
        <authorList>
            <person name="Zeman M."/>
            <person name="Kubasova T."/>
            <person name="Jahodarova E."/>
            <person name="Nykrynova M."/>
            <person name="Rychlik I."/>
        </authorList>
    </citation>
    <scope>NUCLEOTIDE SEQUENCE</scope>
    <source>
        <strain evidence="2">105_WCHN</strain>
    </source>
</reference>